<dbReference type="AlphaFoldDB" id="A0A2T6K9E0"/>
<accession>A0A2T6K9E0</accession>
<dbReference type="EMBL" id="QBUD01000014">
    <property type="protein sequence ID" value="PUB11326.1"/>
    <property type="molecule type" value="Genomic_DNA"/>
</dbReference>
<proteinExistence type="predicted"/>
<keyword evidence="2" id="KW-1185">Reference proteome</keyword>
<organism evidence="1 2">
    <name type="scientific">Yoonia sediminilitoris</name>
    <dbReference type="NCBI Taxonomy" id="1286148"/>
    <lineage>
        <taxon>Bacteria</taxon>
        <taxon>Pseudomonadati</taxon>
        <taxon>Pseudomonadota</taxon>
        <taxon>Alphaproteobacteria</taxon>
        <taxon>Rhodobacterales</taxon>
        <taxon>Paracoccaceae</taxon>
        <taxon>Yoonia</taxon>
    </lineage>
</organism>
<gene>
    <name evidence="1" type="ORF">C8N45_114101</name>
</gene>
<dbReference type="RefSeq" id="WP_108388017.1">
    <property type="nucleotide sequence ID" value="NZ_QBUD01000014.1"/>
</dbReference>
<comment type="caution">
    <text evidence="1">The sequence shown here is derived from an EMBL/GenBank/DDBJ whole genome shotgun (WGS) entry which is preliminary data.</text>
</comment>
<evidence type="ECO:0000313" key="2">
    <source>
        <dbReference type="Proteomes" id="UP000244523"/>
    </source>
</evidence>
<reference evidence="1 2" key="1">
    <citation type="submission" date="2018-04" db="EMBL/GenBank/DDBJ databases">
        <title>Genomic Encyclopedia of Archaeal and Bacterial Type Strains, Phase II (KMG-II): from individual species to whole genera.</title>
        <authorList>
            <person name="Goeker M."/>
        </authorList>
    </citation>
    <scope>NUCLEOTIDE SEQUENCE [LARGE SCALE GENOMIC DNA]</scope>
    <source>
        <strain evidence="1 2">DSM 29955</strain>
    </source>
</reference>
<protein>
    <submittedName>
        <fullName evidence="1">Uncharacterized protein</fullName>
    </submittedName>
</protein>
<sequence length="201" mass="22697">MKSPNIEGARAYAKDFLVHLSPRFDELLTKNGGHWYRRDMIQLKLGIEMINGAYEVPFIPASLLMRLAEQDKAAFDLMLHIMETNREANVPLPIGWEEWLTRADKYQVPVPNMRGKNGNENGVRDLIFRVMAATITGKYGLYLSKNDQPTPSRSNSATIATACEIIAEAFREAGLTVPSNKSIEKAIRRCEDIDLFEGHDD</sequence>
<evidence type="ECO:0000313" key="1">
    <source>
        <dbReference type="EMBL" id="PUB11326.1"/>
    </source>
</evidence>
<name>A0A2T6K9E0_9RHOB</name>
<dbReference type="Proteomes" id="UP000244523">
    <property type="component" value="Unassembled WGS sequence"/>
</dbReference>